<comment type="caution">
    <text evidence="2">The sequence shown here is derived from an EMBL/GenBank/DDBJ whole genome shotgun (WGS) entry which is preliminary data.</text>
</comment>
<evidence type="ECO:0000313" key="2">
    <source>
        <dbReference type="EMBL" id="MFD1519550.1"/>
    </source>
</evidence>
<dbReference type="InterPro" id="IPR046037">
    <property type="entry name" value="DUF5995"/>
</dbReference>
<accession>A0ABW4EYV8</accession>
<name>A0ABW4EYV8_9PSEU</name>
<dbReference type="Pfam" id="PF19458">
    <property type="entry name" value="DUF5995"/>
    <property type="match status" value="1"/>
</dbReference>
<organism evidence="2 3">
    <name type="scientific">Pseudonocardia yunnanensis</name>
    <dbReference type="NCBI Taxonomy" id="58107"/>
    <lineage>
        <taxon>Bacteria</taxon>
        <taxon>Bacillati</taxon>
        <taxon>Actinomycetota</taxon>
        <taxon>Actinomycetes</taxon>
        <taxon>Pseudonocardiales</taxon>
        <taxon>Pseudonocardiaceae</taxon>
        <taxon>Pseudonocardia</taxon>
    </lineage>
</organism>
<dbReference type="Proteomes" id="UP001597114">
    <property type="component" value="Unassembled WGS sequence"/>
</dbReference>
<dbReference type="EMBL" id="JBHUCO010000018">
    <property type="protein sequence ID" value="MFD1519550.1"/>
    <property type="molecule type" value="Genomic_DNA"/>
</dbReference>
<gene>
    <name evidence="2" type="ORF">ACFSJD_18805</name>
</gene>
<feature type="compositionally biased region" description="Low complexity" evidence="1">
    <location>
        <begin position="34"/>
        <end position="51"/>
    </location>
</feature>
<sequence length="278" mass="29222">MEPADLTTGAMEMGAMTAEVNGLRVIAGSAARWGAPRPAGRTRATGAAETPAPEHRGSAIAGREGALEPVTPDAMVHVLSRLQPGADAGRRGDGAGPVNRLLTAVVEATVEAEPTADPEFVAVLVTELARRYLRAVGGYARGATVPRAWREVLGRWDPENIDPARITLAGGLTIVGHDLPSAVVSTCTLLARTPGPAERAAVQMIVELIAHRLRDDAAVVSLLGSDGVGVLLSRHDAWRQAEHLWAVRGRPSEAEAERAAMDWRAGLVARGLLATHLR</sequence>
<keyword evidence="3" id="KW-1185">Reference proteome</keyword>
<evidence type="ECO:0000256" key="1">
    <source>
        <dbReference type="SAM" id="MobiDB-lite"/>
    </source>
</evidence>
<evidence type="ECO:0000313" key="3">
    <source>
        <dbReference type="Proteomes" id="UP001597114"/>
    </source>
</evidence>
<dbReference type="RefSeq" id="WP_344725324.1">
    <property type="nucleotide sequence ID" value="NZ_BAAAUS010000030.1"/>
</dbReference>
<reference evidence="3" key="1">
    <citation type="journal article" date="2019" name="Int. J. Syst. Evol. Microbiol.">
        <title>The Global Catalogue of Microorganisms (GCM) 10K type strain sequencing project: providing services to taxonomists for standard genome sequencing and annotation.</title>
        <authorList>
            <consortium name="The Broad Institute Genomics Platform"/>
            <consortium name="The Broad Institute Genome Sequencing Center for Infectious Disease"/>
            <person name="Wu L."/>
            <person name="Ma J."/>
        </authorList>
    </citation>
    <scope>NUCLEOTIDE SEQUENCE [LARGE SCALE GENOMIC DNA]</scope>
    <source>
        <strain evidence="3">CCM 7043</strain>
    </source>
</reference>
<protein>
    <submittedName>
        <fullName evidence="2">DUF5995 family protein</fullName>
    </submittedName>
</protein>
<proteinExistence type="predicted"/>
<feature type="region of interest" description="Disordered" evidence="1">
    <location>
        <begin position="34"/>
        <end position="58"/>
    </location>
</feature>